<sequence>MRSAVHTAAATAAVLAVVASAAGCSDEGGGGAPSSTSTPTTQEPGGGDRPSPEQASEGGMNGVWESTLDESGIETLIVLGEDVRTEGDVACPGTLDPAESGSTATVELDCETAAESRSGTAELNAEDDHLVLSWNESDGFPEAFARTDEDPVIQD</sequence>
<feature type="compositionally biased region" description="Low complexity" evidence="1">
    <location>
        <begin position="33"/>
        <end position="43"/>
    </location>
</feature>
<dbReference type="RefSeq" id="WP_040270745.1">
    <property type="nucleotide sequence ID" value="NZ_JROO01000006.1"/>
</dbReference>
<evidence type="ECO:0000256" key="1">
    <source>
        <dbReference type="SAM" id="MobiDB-lite"/>
    </source>
</evidence>
<gene>
    <name evidence="3" type="ORF">LP52_03775</name>
</gene>
<evidence type="ECO:0000256" key="2">
    <source>
        <dbReference type="SAM" id="SignalP"/>
    </source>
</evidence>
<dbReference type="PROSITE" id="PS51257">
    <property type="entry name" value="PROKAR_LIPOPROTEIN"/>
    <property type="match status" value="1"/>
</dbReference>
<keyword evidence="4" id="KW-1185">Reference proteome</keyword>
<dbReference type="Proteomes" id="UP000031675">
    <property type="component" value="Unassembled WGS sequence"/>
</dbReference>
<keyword evidence="2" id="KW-0732">Signal</keyword>
<accession>A0A0C2JM81</accession>
<dbReference type="AlphaFoldDB" id="A0A0C2JM81"/>
<feature type="chain" id="PRO_5002151343" description="Lipoprotein" evidence="2">
    <location>
        <begin position="22"/>
        <end position="155"/>
    </location>
</feature>
<name>A0A0C2JM81_9ACTN</name>
<evidence type="ECO:0000313" key="3">
    <source>
        <dbReference type="EMBL" id="KII00061.1"/>
    </source>
</evidence>
<protein>
    <recommendedName>
        <fullName evidence="5">Lipoprotein</fullName>
    </recommendedName>
</protein>
<comment type="caution">
    <text evidence="3">The sequence shown here is derived from an EMBL/GenBank/DDBJ whole genome shotgun (WGS) entry which is preliminary data.</text>
</comment>
<proteinExistence type="predicted"/>
<evidence type="ECO:0008006" key="5">
    <source>
        <dbReference type="Google" id="ProtNLM"/>
    </source>
</evidence>
<dbReference type="OrthoDB" id="3542846at2"/>
<reference evidence="4" key="1">
    <citation type="journal article" date="2015" name="Chem. Biol.">
        <title>Structure, bioactivity, and resistance mechanism of streptomonomicin, an unusual lasso Peptide from an understudied halophilic actinomycete.</title>
        <authorList>
            <person name="Metelev M."/>
            <person name="Tietz J.I."/>
            <person name="Melby J.O."/>
            <person name="Blair P.M."/>
            <person name="Zhu L."/>
            <person name="Livnat I."/>
            <person name="Severinov K."/>
            <person name="Mitchell D.A."/>
        </authorList>
    </citation>
    <scope>NUCLEOTIDE SEQUENCE [LARGE SCALE GENOMIC DNA]</scope>
    <source>
        <strain evidence="4">YIM 90003</strain>
    </source>
</reference>
<feature type="region of interest" description="Disordered" evidence="1">
    <location>
        <begin position="22"/>
        <end position="68"/>
    </location>
</feature>
<dbReference type="EMBL" id="JROO01000006">
    <property type="protein sequence ID" value="KII00061.1"/>
    <property type="molecule type" value="Genomic_DNA"/>
</dbReference>
<evidence type="ECO:0000313" key="4">
    <source>
        <dbReference type="Proteomes" id="UP000031675"/>
    </source>
</evidence>
<organism evidence="3 4">
    <name type="scientific">Streptomonospora alba</name>
    <dbReference type="NCBI Taxonomy" id="183763"/>
    <lineage>
        <taxon>Bacteria</taxon>
        <taxon>Bacillati</taxon>
        <taxon>Actinomycetota</taxon>
        <taxon>Actinomycetes</taxon>
        <taxon>Streptosporangiales</taxon>
        <taxon>Nocardiopsidaceae</taxon>
        <taxon>Streptomonospora</taxon>
    </lineage>
</organism>
<feature type="signal peptide" evidence="2">
    <location>
        <begin position="1"/>
        <end position="21"/>
    </location>
</feature>